<dbReference type="AlphaFoldDB" id="A0A2X1A0I3"/>
<protein>
    <submittedName>
        <fullName evidence="1">N-acetylmuramoyl-L-alanine amidase</fullName>
        <ecNumber evidence="1">3.5.1.28</ecNumber>
    </submittedName>
</protein>
<reference evidence="1 2" key="1">
    <citation type="submission" date="2018-06" db="EMBL/GenBank/DDBJ databases">
        <authorList>
            <consortium name="Pathogen Informatics"/>
            <person name="Doyle S."/>
        </authorList>
    </citation>
    <scope>NUCLEOTIDE SEQUENCE [LARGE SCALE GENOMIC DNA]</scope>
    <source>
        <strain evidence="1 2">NCTC7582</strain>
    </source>
</reference>
<dbReference type="GO" id="GO:0009253">
    <property type="term" value="P:peptidoglycan catabolic process"/>
    <property type="evidence" value="ECO:0007669"/>
    <property type="project" value="InterPro"/>
</dbReference>
<sequence>MLIAKNLIVIQVKSIGIEICYSKGGGVRYGVAEENAVQYIAKLLKQYGWGI</sequence>
<dbReference type="Gene3D" id="3.40.80.10">
    <property type="entry name" value="Peptidoglycan recognition protein-like"/>
    <property type="match status" value="1"/>
</dbReference>
<accession>A0A2X1A0I3</accession>
<name>A0A2X1A0I3_9BACI</name>
<proteinExistence type="predicted"/>
<dbReference type="SUPFAM" id="SSF55846">
    <property type="entry name" value="N-acetylmuramoyl-L-alanine amidase-like"/>
    <property type="match status" value="1"/>
</dbReference>
<keyword evidence="1" id="KW-0378">Hydrolase</keyword>
<evidence type="ECO:0000313" key="2">
    <source>
        <dbReference type="Proteomes" id="UP000251431"/>
    </source>
</evidence>
<evidence type="ECO:0000313" key="1">
    <source>
        <dbReference type="EMBL" id="SPU38703.1"/>
    </source>
</evidence>
<dbReference type="Proteomes" id="UP000251431">
    <property type="component" value="Unassembled WGS sequence"/>
</dbReference>
<dbReference type="GO" id="GO:0008745">
    <property type="term" value="F:N-acetylmuramoyl-L-alanine amidase activity"/>
    <property type="evidence" value="ECO:0007669"/>
    <property type="project" value="UniProtKB-EC"/>
</dbReference>
<dbReference type="EMBL" id="UAQE01000004">
    <property type="protein sequence ID" value="SPU38703.1"/>
    <property type="molecule type" value="Genomic_DNA"/>
</dbReference>
<organism evidence="1 2">
    <name type="scientific">Lysinibacillus capsici</name>
    <dbReference type="NCBI Taxonomy" id="2115968"/>
    <lineage>
        <taxon>Bacteria</taxon>
        <taxon>Bacillati</taxon>
        <taxon>Bacillota</taxon>
        <taxon>Bacilli</taxon>
        <taxon>Bacillales</taxon>
        <taxon>Bacillaceae</taxon>
        <taxon>Lysinibacillus</taxon>
    </lineage>
</organism>
<dbReference type="EC" id="3.5.1.28" evidence="1"/>
<gene>
    <name evidence="1" type="primary">cwlA</name>
    <name evidence="1" type="ORF">NCTC7582_04668</name>
</gene>
<dbReference type="InterPro" id="IPR036505">
    <property type="entry name" value="Amidase/PGRP_sf"/>
</dbReference>